<accession>A0ABY7ESF3</accession>
<dbReference type="Proteomes" id="UP001164746">
    <property type="component" value="Chromosome 8"/>
</dbReference>
<name>A0ABY7ESF3_MYAAR</name>
<organism evidence="1 2">
    <name type="scientific">Mya arenaria</name>
    <name type="common">Soft-shell clam</name>
    <dbReference type="NCBI Taxonomy" id="6604"/>
    <lineage>
        <taxon>Eukaryota</taxon>
        <taxon>Metazoa</taxon>
        <taxon>Spiralia</taxon>
        <taxon>Lophotrochozoa</taxon>
        <taxon>Mollusca</taxon>
        <taxon>Bivalvia</taxon>
        <taxon>Autobranchia</taxon>
        <taxon>Heteroconchia</taxon>
        <taxon>Euheterodonta</taxon>
        <taxon>Imparidentia</taxon>
        <taxon>Neoheterodontei</taxon>
        <taxon>Myida</taxon>
        <taxon>Myoidea</taxon>
        <taxon>Myidae</taxon>
        <taxon>Mya</taxon>
    </lineage>
</organism>
<dbReference type="EMBL" id="CP111019">
    <property type="protein sequence ID" value="WAR12175.1"/>
    <property type="molecule type" value="Genomic_DNA"/>
</dbReference>
<protein>
    <submittedName>
        <fullName evidence="1">Uncharacterized protein</fullName>
    </submittedName>
</protein>
<evidence type="ECO:0000313" key="2">
    <source>
        <dbReference type="Proteomes" id="UP001164746"/>
    </source>
</evidence>
<keyword evidence="2" id="KW-1185">Reference proteome</keyword>
<reference evidence="1" key="1">
    <citation type="submission" date="2022-11" db="EMBL/GenBank/DDBJ databases">
        <title>Centuries of genome instability and evolution in soft-shell clam transmissible cancer (bioRxiv).</title>
        <authorList>
            <person name="Hart S.F.M."/>
            <person name="Yonemitsu M.A."/>
            <person name="Giersch R.M."/>
            <person name="Beal B.F."/>
            <person name="Arriagada G."/>
            <person name="Davis B.W."/>
            <person name="Ostrander E.A."/>
            <person name="Goff S.P."/>
            <person name="Metzger M.J."/>
        </authorList>
    </citation>
    <scope>NUCLEOTIDE SEQUENCE</scope>
    <source>
        <strain evidence="1">MELC-2E11</strain>
        <tissue evidence="1">Siphon/mantle</tissue>
    </source>
</reference>
<gene>
    <name evidence="1" type="ORF">MAR_026355</name>
</gene>
<evidence type="ECO:0000313" key="1">
    <source>
        <dbReference type="EMBL" id="WAR12175.1"/>
    </source>
</evidence>
<sequence>MKNVLIKCYIIGHTLSFGNEKQAVLQFHCMAHVLLGFKRNVAEDLKRFRTEQIVYPALGIFGPTADHLGIIDRQESVIWEDYCVDNGTASEVFLHSKHLLKVIKTVQSRKQKILPVEADYITGPYWLKRNTVRQCMYYTEISDIDVHQSHWSILVEAEYRQCMSYTEISDIDVHQSHWSILVEAEYRQCMYYTEKSDIDVHQCHWSILVEADYS</sequence>
<proteinExistence type="predicted"/>